<organism evidence="1 2">
    <name type="scientific">Purpureocillium lilacinum</name>
    <name type="common">Paecilomyces lilacinus</name>
    <dbReference type="NCBI Taxonomy" id="33203"/>
    <lineage>
        <taxon>Eukaryota</taxon>
        <taxon>Fungi</taxon>
        <taxon>Dikarya</taxon>
        <taxon>Ascomycota</taxon>
        <taxon>Pezizomycotina</taxon>
        <taxon>Sordariomycetes</taxon>
        <taxon>Hypocreomycetidae</taxon>
        <taxon>Hypocreales</taxon>
        <taxon>Ophiocordycipitaceae</taxon>
        <taxon>Purpureocillium</taxon>
    </lineage>
</organism>
<evidence type="ECO:0000313" key="2">
    <source>
        <dbReference type="Proteomes" id="UP000078340"/>
    </source>
</evidence>
<comment type="caution">
    <text evidence="1">The sequence shown here is derived from an EMBL/GenBank/DDBJ whole genome shotgun (WGS) entry which is preliminary data.</text>
</comment>
<sequence>MPTAKGTFKRVSKNRIEASFVINDILETYDADVNPALPPFTSNNCTLTYDDPEKMTGTKSFKGSIGMEPFQLTLNDGLTIAGTLNVPGLDHGYTVDGRGQWSED</sequence>
<name>A0A179F0W6_PURLI</name>
<gene>
    <name evidence="1" type="ORF">VFPFJ_11629</name>
</gene>
<accession>A0A179F0W6</accession>
<dbReference type="EMBL" id="LSBI01000056">
    <property type="protein sequence ID" value="OAQ58789.1"/>
    <property type="molecule type" value="Genomic_DNA"/>
</dbReference>
<protein>
    <submittedName>
        <fullName evidence="1">Uncharacterized protein</fullName>
    </submittedName>
</protein>
<reference evidence="1 2" key="1">
    <citation type="submission" date="2016-02" db="EMBL/GenBank/DDBJ databases">
        <title>Biosynthesis of antibiotic leucinostatins and their inhibition on Phytophthora in bio-control Purpureocillium lilacinum.</title>
        <authorList>
            <person name="Wang G."/>
            <person name="Liu Z."/>
            <person name="Lin R."/>
            <person name="Li E."/>
            <person name="Mao Z."/>
            <person name="Ling J."/>
            <person name="Yin W."/>
            <person name="Xie B."/>
        </authorList>
    </citation>
    <scope>NUCLEOTIDE SEQUENCE [LARGE SCALE GENOMIC DNA]</scope>
    <source>
        <strain evidence="1">PLFJ-1</strain>
    </source>
</reference>
<dbReference type="AlphaFoldDB" id="A0A179F0W6"/>
<dbReference type="Proteomes" id="UP000078340">
    <property type="component" value="Unassembled WGS sequence"/>
</dbReference>
<proteinExistence type="predicted"/>
<dbReference type="OMA" id="GGFQQFN"/>
<evidence type="ECO:0000313" key="1">
    <source>
        <dbReference type="EMBL" id="OAQ58789.1"/>
    </source>
</evidence>